<evidence type="ECO:0000256" key="7">
    <source>
        <dbReference type="ARBA" id="ARBA00023102"/>
    </source>
</evidence>
<dbReference type="KEGG" id="ock:EXM22_14380"/>
<dbReference type="InterPro" id="IPR021130">
    <property type="entry name" value="PRib-ATP_PPHydrolase-like"/>
</dbReference>
<keyword evidence="10" id="KW-1185">Reference proteome</keyword>
<dbReference type="SUPFAM" id="SSF101386">
    <property type="entry name" value="all-alpha NTP pyrophosphatases"/>
    <property type="match status" value="1"/>
</dbReference>
<dbReference type="HAMAP" id="MF_01020">
    <property type="entry name" value="HisE"/>
    <property type="match status" value="1"/>
</dbReference>
<dbReference type="Proteomes" id="UP000324209">
    <property type="component" value="Chromosome"/>
</dbReference>
<keyword evidence="7 8" id="KW-0368">Histidine biosynthesis</keyword>
<dbReference type="InterPro" id="IPR008179">
    <property type="entry name" value="HisE"/>
</dbReference>
<dbReference type="GO" id="GO:0000105">
    <property type="term" value="P:L-histidine biosynthetic process"/>
    <property type="evidence" value="ECO:0007669"/>
    <property type="project" value="UniProtKB-UniRule"/>
</dbReference>
<dbReference type="AlphaFoldDB" id="A0A5C1QQZ9"/>
<keyword evidence="4 8" id="KW-0547">Nucleotide-binding</keyword>
<gene>
    <name evidence="8 9" type="primary">hisE</name>
    <name evidence="9" type="ORF">EXM22_14380</name>
</gene>
<evidence type="ECO:0000256" key="2">
    <source>
        <dbReference type="ARBA" id="ARBA00005204"/>
    </source>
</evidence>
<evidence type="ECO:0000256" key="5">
    <source>
        <dbReference type="ARBA" id="ARBA00022801"/>
    </source>
</evidence>
<organism evidence="9 10">
    <name type="scientific">Oceanispirochaeta crateris</name>
    <dbReference type="NCBI Taxonomy" id="2518645"/>
    <lineage>
        <taxon>Bacteria</taxon>
        <taxon>Pseudomonadati</taxon>
        <taxon>Spirochaetota</taxon>
        <taxon>Spirochaetia</taxon>
        <taxon>Spirochaetales</taxon>
        <taxon>Spirochaetaceae</taxon>
        <taxon>Oceanispirochaeta</taxon>
    </lineage>
</organism>
<name>A0A5C1QQZ9_9SPIO</name>
<keyword evidence="5 8" id="KW-0378">Hydrolase</keyword>
<comment type="similarity">
    <text evidence="8">Belongs to the PRA-PH family.</text>
</comment>
<comment type="subcellular location">
    <subcellularLocation>
        <location evidence="8">Cytoplasm</location>
    </subcellularLocation>
</comment>
<evidence type="ECO:0000256" key="3">
    <source>
        <dbReference type="ARBA" id="ARBA00022605"/>
    </source>
</evidence>
<dbReference type="GO" id="GO:0004636">
    <property type="term" value="F:phosphoribosyl-ATP diphosphatase activity"/>
    <property type="evidence" value="ECO:0007669"/>
    <property type="project" value="UniProtKB-UniRule"/>
</dbReference>
<dbReference type="NCBIfam" id="TIGR03188">
    <property type="entry name" value="histidine_hisI"/>
    <property type="match status" value="1"/>
</dbReference>
<keyword evidence="6 8" id="KW-0067">ATP-binding</keyword>
<evidence type="ECO:0000256" key="1">
    <source>
        <dbReference type="ARBA" id="ARBA00001460"/>
    </source>
</evidence>
<dbReference type="OrthoDB" id="9795769at2"/>
<dbReference type="FunFam" id="1.10.287.1080:FF:000002">
    <property type="entry name" value="Histidine biosynthesis bifunctional protein HisIE"/>
    <property type="match status" value="1"/>
</dbReference>
<dbReference type="EMBL" id="CP036150">
    <property type="protein sequence ID" value="QEN09937.1"/>
    <property type="molecule type" value="Genomic_DNA"/>
</dbReference>
<protein>
    <recommendedName>
        <fullName evidence="8">Phosphoribosyl-ATP pyrophosphatase</fullName>
        <shortName evidence="8">PRA-PH</shortName>
        <ecNumber evidence="8">3.6.1.31</ecNumber>
    </recommendedName>
</protein>
<proteinExistence type="inferred from homology"/>
<dbReference type="Pfam" id="PF01503">
    <property type="entry name" value="PRA-PH"/>
    <property type="match status" value="1"/>
</dbReference>
<dbReference type="GO" id="GO:0005737">
    <property type="term" value="C:cytoplasm"/>
    <property type="evidence" value="ECO:0007669"/>
    <property type="project" value="UniProtKB-SubCell"/>
</dbReference>
<comment type="catalytic activity">
    <reaction evidence="1 8">
        <text>1-(5-phospho-beta-D-ribosyl)-ATP + H2O = 1-(5-phospho-beta-D-ribosyl)-5'-AMP + diphosphate + H(+)</text>
        <dbReference type="Rhea" id="RHEA:22828"/>
        <dbReference type="ChEBI" id="CHEBI:15377"/>
        <dbReference type="ChEBI" id="CHEBI:15378"/>
        <dbReference type="ChEBI" id="CHEBI:33019"/>
        <dbReference type="ChEBI" id="CHEBI:59457"/>
        <dbReference type="ChEBI" id="CHEBI:73183"/>
        <dbReference type="EC" id="3.6.1.31"/>
    </reaction>
</comment>
<dbReference type="CDD" id="cd11534">
    <property type="entry name" value="NTP-PPase_HisIE_like"/>
    <property type="match status" value="1"/>
</dbReference>
<comment type="pathway">
    <text evidence="2 8">Amino-acid biosynthesis; L-histidine biosynthesis; L-histidine from 5-phospho-alpha-D-ribose 1-diphosphate: step 2/9.</text>
</comment>
<keyword evidence="8" id="KW-0963">Cytoplasm</keyword>
<reference evidence="9 10" key="1">
    <citation type="submission" date="2019-02" db="EMBL/GenBank/DDBJ databases">
        <title>Complete Genome Sequence and Methylome Analysis of free living Spirochaetas.</title>
        <authorList>
            <person name="Fomenkov A."/>
            <person name="Dubinina G."/>
            <person name="Leshcheva N."/>
            <person name="Mikheeva N."/>
            <person name="Grabovich M."/>
            <person name="Vincze T."/>
            <person name="Roberts R.J."/>
        </authorList>
    </citation>
    <scope>NUCLEOTIDE SEQUENCE [LARGE SCALE GENOMIC DNA]</scope>
    <source>
        <strain evidence="9 10">K2</strain>
    </source>
</reference>
<dbReference type="EC" id="3.6.1.31" evidence="8"/>
<dbReference type="PANTHER" id="PTHR42945">
    <property type="entry name" value="HISTIDINE BIOSYNTHESIS BIFUNCTIONAL PROTEIN"/>
    <property type="match status" value="1"/>
</dbReference>
<evidence type="ECO:0000313" key="10">
    <source>
        <dbReference type="Proteomes" id="UP000324209"/>
    </source>
</evidence>
<dbReference type="GO" id="GO:0005524">
    <property type="term" value="F:ATP binding"/>
    <property type="evidence" value="ECO:0007669"/>
    <property type="project" value="UniProtKB-KW"/>
</dbReference>
<evidence type="ECO:0000313" key="9">
    <source>
        <dbReference type="EMBL" id="QEN09937.1"/>
    </source>
</evidence>
<dbReference type="UniPathway" id="UPA00031">
    <property type="reaction ID" value="UER00007"/>
</dbReference>
<evidence type="ECO:0000256" key="6">
    <source>
        <dbReference type="ARBA" id="ARBA00022840"/>
    </source>
</evidence>
<accession>A0A5C1QQZ9</accession>
<evidence type="ECO:0000256" key="8">
    <source>
        <dbReference type="HAMAP-Rule" id="MF_01020"/>
    </source>
</evidence>
<evidence type="ECO:0000256" key="4">
    <source>
        <dbReference type="ARBA" id="ARBA00022741"/>
    </source>
</evidence>
<dbReference type="Gene3D" id="1.10.287.1080">
    <property type="entry name" value="MazG-like"/>
    <property type="match status" value="1"/>
</dbReference>
<dbReference type="PANTHER" id="PTHR42945:SF1">
    <property type="entry name" value="HISTIDINE BIOSYNTHESIS BIFUNCTIONAL PROTEIN HIS7"/>
    <property type="match status" value="1"/>
</dbReference>
<keyword evidence="3 8" id="KW-0028">Amino-acid biosynthesis</keyword>
<sequence>MDEKGFSKSREQGVLWVSHPVTGRILPFAGEGKFLQLEKRRNCYYALLPEGAKGEAYEDVIKETDIEEHDALEVLGEDRENNEILTSLSRTIQKRHIDMPAGSYTTHLFEKGSNKIRKKCGEEAIELVLASSPEDLVFESADLIYHMMVLLEAEGLSIQEVLAELKKRDS</sequence>